<evidence type="ECO:0000256" key="6">
    <source>
        <dbReference type="PROSITE-ProRule" id="PRU00284"/>
    </source>
</evidence>
<keyword evidence="4 6" id="KW-0807">Transducer</keyword>
<evidence type="ECO:0000256" key="4">
    <source>
        <dbReference type="ARBA" id="ARBA00023224"/>
    </source>
</evidence>
<keyword evidence="3 7" id="KW-0472">Membrane</keyword>
<protein>
    <submittedName>
        <fullName evidence="10">Methyl-accepting chemotaxis protein</fullName>
    </submittedName>
</protein>
<dbReference type="Gene3D" id="1.10.287.950">
    <property type="entry name" value="Methyl-accepting chemotaxis protein"/>
    <property type="match status" value="1"/>
</dbReference>
<dbReference type="PANTHER" id="PTHR32089">
    <property type="entry name" value="METHYL-ACCEPTING CHEMOTAXIS PROTEIN MCPB"/>
    <property type="match status" value="1"/>
</dbReference>
<reference evidence="10" key="1">
    <citation type="submission" date="2020-03" db="EMBL/GenBank/DDBJ databases">
        <title>Draft sequencing of Paenibacilllus sp. S3N08.</title>
        <authorList>
            <person name="Kim D.-U."/>
        </authorList>
    </citation>
    <scope>NUCLEOTIDE SEQUENCE</scope>
    <source>
        <strain evidence="10">S3N08</strain>
    </source>
</reference>
<evidence type="ECO:0000256" key="1">
    <source>
        <dbReference type="ARBA" id="ARBA00004236"/>
    </source>
</evidence>
<dbReference type="PROSITE" id="PS50111">
    <property type="entry name" value="CHEMOTAXIS_TRANSDUC_2"/>
    <property type="match status" value="1"/>
</dbReference>
<dbReference type="SMART" id="SM00283">
    <property type="entry name" value="MA"/>
    <property type="match status" value="1"/>
</dbReference>
<feature type="domain" description="Methyl-accepting transducer" evidence="8">
    <location>
        <begin position="137"/>
        <end position="408"/>
    </location>
</feature>
<dbReference type="CDD" id="cd06225">
    <property type="entry name" value="HAMP"/>
    <property type="match status" value="1"/>
</dbReference>
<dbReference type="Proteomes" id="UP001165962">
    <property type="component" value="Unassembled WGS sequence"/>
</dbReference>
<dbReference type="SMART" id="SM00304">
    <property type="entry name" value="HAMP"/>
    <property type="match status" value="1"/>
</dbReference>
<organism evidence="10 11">
    <name type="scientific">Paenibacillus agricola</name>
    <dbReference type="NCBI Taxonomy" id="2716264"/>
    <lineage>
        <taxon>Bacteria</taxon>
        <taxon>Bacillati</taxon>
        <taxon>Bacillota</taxon>
        <taxon>Bacilli</taxon>
        <taxon>Bacillales</taxon>
        <taxon>Paenibacillaceae</taxon>
        <taxon>Paenibacillus</taxon>
    </lineage>
</organism>
<evidence type="ECO:0000313" key="11">
    <source>
        <dbReference type="Proteomes" id="UP001165962"/>
    </source>
</evidence>
<feature type="transmembrane region" description="Helical" evidence="7">
    <location>
        <begin position="42"/>
        <end position="64"/>
    </location>
</feature>
<accession>A0ABX0J5D5</accession>
<comment type="caution">
    <text evidence="10">The sequence shown here is derived from an EMBL/GenBank/DDBJ whole genome shotgun (WGS) entry which is preliminary data.</text>
</comment>
<evidence type="ECO:0000256" key="2">
    <source>
        <dbReference type="ARBA" id="ARBA00022475"/>
    </source>
</evidence>
<dbReference type="Gene3D" id="1.10.8.500">
    <property type="entry name" value="HAMP domain in histidine kinase"/>
    <property type="match status" value="1"/>
</dbReference>
<feature type="transmembrane region" description="Helical" evidence="7">
    <location>
        <begin position="9"/>
        <end position="30"/>
    </location>
</feature>
<dbReference type="SUPFAM" id="SSF58104">
    <property type="entry name" value="Methyl-accepting chemotaxis protein (MCP) signaling domain"/>
    <property type="match status" value="1"/>
</dbReference>
<dbReference type="InterPro" id="IPR003660">
    <property type="entry name" value="HAMP_dom"/>
</dbReference>
<evidence type="ECO:0000256" key="5">
    <source>
        <dbReference type="ARBA" id="ARBA00029447"/>
    </source>
</evidence>
<dbReference type="InterPro" id="IPR004089">
    <property type="entry name" value="MCPsignal_dom"/>
</dbReference>
<dbReference type="PANTHER" id="PTHR32089:SF112">
    <property type="entry name" value="LYSOZYME-LIKE PROTEIN-RELATED"/>
    <property type="match status" value="1"/>
</dbReference>
<proteinExistence type="inferred from homology"/>
<evidence type="ECO:0000313" key="10">
    <source>
        <dbReference type="EMBL" id="NHN30858.1"/>
    </source>
</evidence>
<keyword evidence="7" id="KW-1133">Transmembrane helix</keyword>
<name>A0ABX0J5D5_9BACL</name>
<comment type="similarity">
    <text evidence="5">Belongs to the methyl-accepting chemotaxis (MCP) protein family.</text>
</comment>
<gene>
    <name evidence="10" type="ORF">G9U52_13550</name>
</gene>
<dbReference type="RefSeq" id="WP_166150275.1">
    <property type="nucleotide sequence ID" value="NZ_JAAOIW010000004.1"/>
</dbReference>
<feature type="domain" description="HAMP" evidence="9">
    <location>
        <begin position="65"/>
        <end position="118"/>
    </location>
</feature>
<keyword evidence="7" id="KW-0812">Transmembrane</keyword>
<keyword evidence="11" id="KW-1185">Reference proteome</keyword>
<sequence>MPLGIVKKMVLGITSVSILTYGTSAFFIFVLKDTLAPQMSEWLYMAIVMGLGVFWTGFLGWLAARWLVSPLLRLTVAVNEAASGNLRVMIPIPKSNDELRTLSVSFNGMVDNLRQIISEISSNVSFTERNASALSSALQHAAHQIEKTAITIDGISKGADQQAQSTHHTFAAVGTITQAAEDVSTRANTALQLSHHMVTTTEESSIAIHSLVEGLLELSQSNIGTLDHVHKLDVTAQEIGHISKVVGEIADQTHLLALNASIESARAGEHGAGFAVVAVEIRKLAEKCSEAVRSINERIEHIQVQVHGVVTNISGQVQAVDQEAAQGGAIINALAGMMAATHETAGAVEAITHVIAGQIQQINHTLNQTHEIDKIAEHILTGAKEVAASTQEQTAVMQEIAASSEILSEHADQQKTTISIFRI</sequence>
<dbReference type="PROSITE" id="PS50885">
    <property type="entry name" value="HAMP"/>
    <property type="match status" value="1"/>
</dbReference>
<comment type="subcellular location">
    <subcellularLocation>
        <location evidence="1">Cell membrane</location>
    </subcellularLocation>
</comment>
<evidence type="ECO:0000259" key="8">
    <source>
        <dbReference type="PROSITE" id="PS50111"/>
    </source>
</evidence>
<evidence type="ECO:0000259" key="9">
    <source>
        <dbReference type="PROSITE" id="PS50885"/>
    </source>
</evidence>
<keyword evidence="2" id="KW-1003">Cell membrane</keyword>
<evidence type="ECO:0000256" key="7">
    <source>
        <dbReference type="SAM" id="Phobius"/>
    </source>
</evidence>
<dbReference type="Pfam" id="PF00015">
    <property type="entry name" value="MCPsignal"/>
    <property type="match status" value="1"/>
</dbReference>
<evidence type="ECO:0000256" key="3">
    <source>
        <dbReference type="ARBA" id="ARBA00023136"/>
    </source>
</evidence>
<dbReference type="EMBL" id="JAAOIW010000004">
    <property type="protein sequence ID" value="NHN30858.1"/>
    <property type="molecule type" value="Genomic_DNA"/>
</dbReference>
<dbReference type="Pfam" id="PF00672">
    <property type="entry name" value="HAMP"/>
    <property type="match status" value="1"/>
</dbReference>